<organism evidence="1 2">
    <name type="scientific">Streptomyces olindensis</name>
    <dbReference type="NCBI Taxonomy" id="358823"/>
    <lineage>
        <taxon>Bacteria</taxon>
        <taxon>Bacillati</taxon>
        <taxon>Actinomycetota</taxon>
        <taxon>Actinomycetes</taxon>
        <taxon>Kitasatosporales</taxon>
        <taxon>Streptomycetaceae</taxon>
        <taxon>Streptomyces</taxon>
    </lineage>
</organism>
<keyword evidence="2" id="KW-1185">Reference proteome</keyword>
<evidence type="ECO:0000313" key="2">
    <source>
        <dbReference type="Proteomes" id="UP001550603"/>
    </source>
</evidence>
<protein>
    <submittedName>
        <fullName evidence="1">Uncharacterized protein</fullName>
    </submittedName>
</protein>
<reference evidence="1 2" key="1">
    <citation type="submission" date="2024-06" db="EMBL/GenBank/DDBJ databases">
        <title>The Natural Products Discovery Center: Release of the First 8490 Sequenced Strains for Exploring Actinobacteria Biosynthetic Diversity.</title>
        <authorList>
            <person name="Kalkreuter E."/>
            <person name="Kautsar S.A."/>
            <person name="Yang D."/>
            <person name="Bader C.D."/>
            <person name="Teijaro C.N."/>
            <person name="Fluegel L."/>
            <person name="Davis C.M."/>
            <person name="Simpson J.R."/>
            <person name="Lauterbach L."/>
            <person name="Steele A.D."/>
            <person name="Gui C."/>
            <person name="Meng S."/>
            <person name="Li G."/>
            <person name="Viehrig K."/>
            <person name="Ye F."/>
            <person name="Su P."/>
            <person name="Kiefer A.F."/>
            <person name="Nichols A."/>
            <person name="Cepeda A.J."/>
            <person name="Yan W."/>
            <person name="Fan B."/>
            <person name="Jiang Y."/>
            <person name="Adhikari A."/>
            <person name="Zheng C.-J."/>
            <person name="Schuster L."/>
            <person name="Cowan T.M."/>
            <person name="Smanski M.J."/>
            <person name="Chevrette M.G."/>
            <person name="De Carvalho L.P.S."/>
            <person name="Shen B."/>
        </authorList>
    </citation>
    <scope>NUCLEOTIDE SEQUENCE [LARGE SCALE GENOMIC DNA]</scope>
    <source>
        <strain evidence="1 2">NPDC019583</strain>
    </source>
</reference>
<name>A0ABV2XT58_9ACTN</name>
<accession>A0ABV2XT58</accession>
<dbReference type="RefSeq" id="WP_359788075.1">
    <property type="nucleotide sequence ID" value="NZ_JBEYBN010000013.1"/>
</dbReference>
<dbReference type="Proteomes" id="UP001550603">
    <property type="component" value="Unassembled WGS sequence"/>
</dbReference>
<sequence>MRRKEWRMRNQPFADVCHAALRQAVSDHAARIFMDTDPAILDLLRDEELRATLLA</sequence>
<evidence type="ECO:0000313" key="1">
    <source>
        <dbReference type="EMBL" id="MEU2267178.1"/>
    </source>
</evidence>
<proteinExistence type="predicted"/>
<gene>
    <name evidence="1" type="ORF">ABZ568_12310</name>
</gene>
<dbReference type="EMBL" id="JBEYBN010000013">
    <property type="protein sequence ID" value="MEU2267178.1"/>
    <property type="molecule type" value="Genomic_DNA"/>
</dbReference>
<comment type="caution">
    <text evidence="1">The sequence shown here is derived from an EMBL/GenBank/DDBJ whole genome shotgun (WGS) entry which is preliminary data.</text>
</comment>